<reference evidence="2 3" key="1">
    <citation type="journal article" date="2023" name="Sci. Data">
        <title>Genome assembly of the Korean intertidal mud-creeper Batillaria attramentaria.</title>
        <authorList>
            <person name="Patra A.K."/>
            <person name="Ho P.T."/>
            <person name="Jun S."/>
            <person name="Lee S.J."/>
            <person name="Kim Y."/>
            <person name="Won Y.J."/>
        </authorList>
    </citation>
    <scope>NUCLEOTIDE SEQUENCE [LARGE SCALE GENOMIC DNA]</scope>
    <source>
        <strain evidence="2">Wonlab-2016</strain>
    </source>
</reference>
<comment type="caution">
    <text evidence="2">The sequence shown here is derived from an EMBL/GenBank/DDBJ whole genome shotgun (WGS) entry which is preliminary data.</text>
</comment>
<keyword evidence="3" id="KW-1185">Reference proteome</keyword>
<evidence type="ECO:0000256" key="1">
    <source>
        <dbReference type="SAM" id="MobiDB-lite"/>
    </source>
</evidence>
<gene>
    <name evidence="2" type="ORF">BaRGS_00004722</name>
</gene>
<evidence type="ECO:0000313" key="3">
    <source>
        <dbReference type="Proteomes" id="UP001519460"/>
    </source>
</evidence>
<dbReference type="Proteomes" id="UP001519460">
    <property type="component" value="Unassembled WGS sequence"/>
</dbReference>
<sequence length="146" mass="16028">MLPFSWPQSLCPFRPVSFSGGTKDKDMQSRRMLRSGLVSSSDADFFSFFFFASSQVASSRRGTFSLSPKSISGRRVPLSTPSSLPSPSPPTALSPPPLFCVCSLPVISLFYCPFSIPSGLEFLTFAPESRLTQQPILNSKQLVYML</sequence>
<protein>
    <submittedName>
        <fullName evidence="2">Uncharacterized protein</fullName>
    </submittedName>
</protein>
<dbReference type="AlphaFoldDB" id="A0ABD0LWH9"/>
<evidence type="ECO:0000313" key="2">
    <source>
        <dbReference type="EMBL" id="KAK7503990.1"/>
    </source>
</evidence>
<proteinExistence type="predicted"/>
<organism evidence="2 3">
    <name type="scientific">Batillaria attramentaria</name>
    <dbReference type="NCBI Taxonomy" id="370345"/>
    <lineage>
        <taxon>Eukaryota</taxon>
        <taxon>Metazoa</taxon>
        <taxon>Spiralia</taxon>
        <taxon>Lophotrochozoa</taxon>
        <taxon>Mollusca</taxon>
        <taxon>Gastropoda</taxon>
        <taxon>Caenogastropoda</taxon>
        <taxon>Sorbeoconcha</taxon>
        <taxon>Cerithioidea</taxon>
        <taxon>Batillariidae</taxon>
        <taxon>Batillaria</taxon>
    </lineage>
</organism>
<dbReference type="EMBL" id="JACVVK020000017">
    <property type="protein sequence ID" value="KAK7503990.1"/>
    <property type="molecule type" value="Genomic_DNA"/>
</dbReference>
<name>A0ABD0LWH9_9CAEN</name>
<feature type="region of interest" description="Disordered" evidence="1">
    <location>
        <begin position="70"/>
        <end position="92"/>
    </location>
</feature>
<accession>A0ABD0LWH9</accession>